<accession>A0A918XE43</accession>
<dbReference type="EMBL" id="BMYM01000001">
    <property type="protein sequence ID" value="GHD26636.1"/>
    <property type="molecule type" value="Genomic_DNA"/>
</dbReference>
<dbReference type="Proteomes" id="UP000644693">
    <property type="component" value="Unassembled WGS sequence"/>
</dbReference>
<sequence length="180" mass="19118">MLRWARRLILIGAFASLIATNVLTLTSVAFNAALSGAFSTAFGIQTVADIAAQRLAGKDRIIRQQTADTAKRRAAVRKFGNRLSARTKRVATRSVAAIPAEAIPYLGIAVLITGTAYELYEACQSVQDLEILYDALSLNESPPEGAVSAACDPVLPSASSVWDSVKDQADTWYGSVLGEG</sequence>
<reference evidence="1" key="1">
    <citation type="journal article" date="2014" name="Int. J. Syst. Evol. Microbiol.">
        <title>Complete genome sequence of Corynebacterium casei LMG S-19264T (=DSM 44701T), isolated from a smear-ripened cheese.</title>
        <authorList>
            <consortium name="US DOE Joint Genome Institute (JGI-PGF)"/>
            <person name="Walter F."/>
            <person name="Albersmeier A."/>
            <person name="Kalinowski J."/>
            <person name="Ruckert C."/>
        </authorList>
    </citation>
    <scope>NUCLEOTIDE SEQUENCE</scope>
    <source>
        <strain evidence="1">KCTC 23430</strain>
    </source>
</reference>
<comment type="caution">
    <text evidence="1">The sequence shown here is derived from an EMBL/GenBank/DDBJ whole genome shotgun (WGS) entry which is preliminary data.</text>
</comment>
<organism evidence="1 2">
    <name type="scientific">Parahalioglobus pacificus</name>
    <dbReference type="NCBI Taxonomy" id="930806"/>
    <lineage>
        <taxon>Bacteria</taxon>
        <taxon>Pseudomonadati</taxon>
        <taxon>Pseudomonadota</taxon>
        <taxon>Gammaproteobacteria</taxon>
        <taxon>Cellvibrionales</taxon>
        <taxon>Halieaceae</taxon>
        <taxon>Parahalioglobus</taxon>
    </lineage>
</organism>
<name>A0A918XE43_9GAMM</name>
<proteinExistence type="predicted"/>
<dbReference type="AlphaFoldDB" id="A0A918XE43"/>
<reference evidence="1" key="2">
    <citation type="submission" date="2020-09" db="EMBL/GenBank/DDBJ databases">
        <authorList>
            <person name="Sun Q."/>
            <person name="Kim S."/>
        </authorList>
    </citation>
    <scope>NUCLEOTIDE SEQUENCE</scope>
    <source>
        <strain evidence="1">KCTC 23430</strain>
    </source>
</reference>
<keyword evidence="2" id="KW-1185">Reference proteome</keyword>
<evidence type="ECO:0000313" key="1">
    <source>
        <dbReference type="EMBL" id="GHD26636.1"/>
    </source>
</evidence>
<gene>
    <name evidence="1" type="ORF">GCM10007053_03790</name>
</gene>
<evidence type="ECO:0000313" key="2">
    <source>
        <dbReference type="Proteomes" id="UP000644693"/>
    </source>
</evidence>
<protein>
    <submittedName>
        <fullName evidence="1">Uncharacterized protein</fullName>
    </submittedName>
</protein>
<dbReference type="RefSeq" id="WP_189474623.1">
    <property type="nucleotide sequence ID" value="NZ_BMYM01000001.1"/>
</dbReference>